<evidence type="ECO:0000313" key="1">
    <source>
        <dbReference type="EMBL" id="CAG8622667.1"/>
    </source>
</evidence>
<gene>
    <name evidence="1" type="ORF">RPERSI_LOCUS6779</name>
</gene>
<reference evidence="1" key="1">
    <citation type="submission" date="2021-06" db="EMBL/GenBank/DDBJ databases">
        <authorList>
            <person name="Kallberg Y."/>
            <person name="Tangrot J."/>
            <person name="Rosling A."/>
        </authorList>
    </citation>
    <scope>NUCLEOTIDE SEQUENCE</scope>
    <source>
        <strain evidence="1">MA461A</strain>
    </source>
</reference>
<protein>
    <submittedName>
        <fullName evidence="1">16021_t:CDS:1</fullName>
    </submittedName>
</protein>
<organism evidence="1 2">
    <name type="scientific">Racocetra persica</name>
    <dbReference type="NCBI Taxonomy" id="160502"/>
    <lineage>
        <taxon>Eukaryota</taxon>
        <taxon>Fungi</taxon>
        <taxon>Fungi incertae sedis</taxon>
        <taxon>Mucoromycota</taxon>
        <taxon>Glomeromycotina</taxon>
        <taxon>Glomeromycetes</taxon>
        <taxon>Diversisporales</taxon>
        <taxon>Gigasporaceae</taxon>
        <taxon>Racocetra</taxon>
    </lineage>
</organism>
<keyword evidence="2" id="KW-1185">Reference proteome</keyword>
<dbReference type="EMBL" id="CAJVQC010010980">
    <property type="protein sequence ID" value="CAG8622667.1"/>
    <property type="molecule type" value="Genomic_DNA"/>
</dbReference>
<name>A0ACA9N1P3_9GLOM</name>
<sequence>FRGGYKFKKSDIITLKPEPSNIHNINAIKVIVDGIHKAYVAKNENESIGDLMKQYPTYQINAHRKKNYNQSASLNFEYLWIVCRRCHDMLQVSRNYRDDY</sequence>
<dbReference type="Proteomes" id="UP000789920">
    <property type="component" value="Unassembled WGS sequence"/>
</dbReference>
<accession>A0ACA9N1P3</accession>
<comment type="caution">
    <text evidence="1">The sequence shown here is derived from an EMBL/GenBank/DDBJ whole genome shotgun (WGS) entry which is preliminary data.</text>
</comment>
<proteinExistence type="predicted"/>
<evidence type="ECO:0000313" key="2">
    <source>
        <dbReference type="Proteomes" id="UP000789920"/>
    </source>
</evidence>
<feature type="non-terminal residue" evidence="1">
    <location>
        <position position="1"/>
    </location>
</feature>